<dbReference type="Pfam" id="PF03732">
    <property type="entry name" value="Retrotrans_gag"/>
    <property type="match status" value="1"/>
</dbReference>
<gene>
    <name evidence="3" type="ORF">QYE76_025864</name>
</gene>
<comment type="caution">
    <text evidence="3">The sequence shown here is derived from an EMBL/GenBank/DDBJ whole genome shotgun (WGS) entry which is preliminary data.</text>
</comment>
<dbReference type="Proteomes" id="UP001231189">
    <property type="component" value="Unassembled WGS sequence"/>
</dbReference>
<evidence type="ECO:0000313" key="3">
    <source>
        <dbReference type="EMBL" id="KAK1620347.1"/>
    </source>
</evidence>
<organism evidence="3 4">
    <name type="scientific">Lolium multiflorum</name>
    <name type="common">Italian ryegrass</name>
    <name type="synonym">Lolium perenne subsp. multiflorum</name>
    <dbReference type="NCBI Taxonomy" id="4521"/>
    <lineage>
        <taxon>Eukaryota</taxon>
        <taxon>Viridiplantae</taxon>
        <taxon>Streptophyta</taxon>
        <taxon>Embryophyta</taxon>
        <taxon>Tracheophyta</taxon>
        <taxon>Spermatophyta</taxon>
        <taxon>Magnoliopsida</taxon>
        <taxon>Liliopsida</taxon>
        <taxon>Poales</taxon>
        <taxon>Poaceae</taxon>
        <taxon>BOP clade</taxon>
        <taxon>Pooideae</taxon>
        <taxon>Poodae</taxon>
        <taxon>Poeae</taxon>
        <taxon>Poeae Chloroplast Group 2 (Poeae type)</taxon>
        <taxon>Loliodinae</taxon>
        <taxon>Loliinae</taxon>
        <taxon>Lolium</taxon>
    </lineage>
</organism>
<evidence type="ECO:0000259" key="2">
    <source>
        <dbReference type="Pfam" id="PF03732"/>
    </source>
</evidence>
<keyword evidence="4" id="KW-1185">Reference proteome</keyword>
<feature type="region of interest" description="Disordered" evidence="1">
    <location>
        <begin position="104"/>
        <end position="161"/>
    </location>
</feature>
<dbReference type="AlphaFoldDB" id="A0AAD8RG85"/>
<accession>A0AAD8RG85</accession>
<protein>
    <recommendedName>
        <fullName evidence="2">Retrotransposon gag domain-containing protein</fullName>
    </recommendedName>
</protein>
<dbReference type="InterPro" id="IPR005162">
    <property type="entry name" value="Retrotrans_gag_dom"/>
</dbReference>
<evidence type="ECO:0000313" key="4">
    <source>
        <dbReference type="Proteomes" id="UP001231189"/>
    </source>
</evidence>
<proteinExistence type="predicted"/>
<feature type="domain" description="Retrotransposon gag" evidence="2">
    <location>
        <begin position="202"/>
        <end position="296"/>
    </location>
</feature>
<evidence type="ECO:0000256" key="1">
    <source>
        <dbReference type="SAM" id="MobiDB-lite"/>
    </source>
</evidence>
<sequence>MENLTAEGRAIYDTVTAAAATQAQHRQDMVALITESVNSAVNAAVARTVDSAMRSCVSKATADMQVYTDGVESSLQRNMEALRAQLGLAAPADESLLHHRATTSDAEIGPNGHGGASIPRRQGVGASGPYIPPPARGNRAQSHSHGMPRSFEIDDDTANRSSYTRMPKMDIPSFDGDHPKLWQLQCEDYFEMYNTPPHLWVRLASLQFTGSAAKWLSSIQSSIRKFTWLEFSQEVVLRFGQSQYQSLIRRLYKLLQTGTVAEYVHQFAELVDQLAAYEAHTDQLHYVTRFIDGLKPEVRVLVAVQLPQDLQFCIQPTPSLVFKKRLVKV</sequence>
<name>A0AAD8RG85_LOLMU</name>
<dbReference type="EMBL" id="JAUUTY010000006">
    <property type="protein sequence ID" value="KAK1620347.1"/>
    <property type="molecule type" value="Genomic_DNA"/>
</dbReference>
<reference evidence="3" key="1">
    <citation type="submission" date="2023-07" db="EMBL/GenBank/DDBJ databases">
        <title>A chromosome-level genome assembly of Lolium multiflorum.</title>
        <authorList>
            <person name="Chen Y."/>
            <person name="Copetti D."/>
            <person name="Kolliker R."/>
            <person name="Studer B."/>
        </authorList>
    </citation>
    <scope>NUCLEOTIDE SEQUENCE</scope>
    <source>
        <strain evidence="3">02402/16</strain>
        <tissue evidence="3">Leaf</tissue>
    </source>
</reference>